<evidence type="ECO:0000256" key="1">
    <source>
        <dbReference type="ARBA" id="ARBA00004651"/>
    </source>
</evidence>
<comment type="caution">
    <text evidence="7">The sequence shown here is derived from an EMBL/GenBank/DDBJ whole genome shotgun (WGS) entry which is preliminary data.</text>
</comment>
<dbReference type="PANTHER" id="PTHR30086">
    <property type="entry name" value="ARGININE EXPORTER PROTEIN ARGO"/>
    <property type="match status" value="1"/>
</dbReference>
<dbReference type="InterPro" id="IPR001123">
    <property type="entry name" value="LeuE-type"/>
</dbReference>
<gene>
    <name evidence="7" type="ORF">AB6713_06895</name>
</gene>
<protein>
    <submittedName>
        <fullName evidence="7">LysE family translocator</fullName>
    </submittedName>
</protein>
<accession>A0ABV4HNN1</accession>
<feature type="transmembrane region" description="Helical" evidence="6">
    <location>
        <begin position="41"/>
        <end position="66"/>
    </location>
</feature>
<keyword evidence="5 6" id="KW-0472">Membrane</keyword>
<dbReference type="Pfam" id="PF01810">
    <property type="entry name" value="LysE"/>
    <property type="match status" value="1"/>
</dbReference>
<keyword evidence="3 6" id="KW-0812">Transmembrane</keyword>
<feature type="transmembrane region" description="Helical" evidence="6">
    <location>
        <begin position="187"/>
        <end position="205"/>
    </location>
</feature>
<evidence type="ECO:0000256" key="3">
    <source>
        <dbReference type="ARBA" id="ARBA00022692"/>
    </source>
</evidence>
<evidence type="ECO:0000256" key="4">
    <source>
        <dbReference type="ARBA" id="ARBA00022989"/>
    </source>
</evidence>
<keyword evidence="2" id="KW-1003">Cell membrane</keyword>
<name>A0ABV4HNN1_9GAMM</name>
<feature type="transmembrane region" description="Helical" evidence="6">
    <location>
        <begin position="72"/>
        <end position="92"/>
    </location>
</feature>
<evidence type="ECO:0000256" key="6">
    <source>
        <dbReference type="SAM" id="Phobius"/>
    </source>
</evidence>
<feature type="transmembrane region" description="Helical" evidence="6">
    <location>
        <begin position="6"/>
        <end position="29"/>
    </location>
</feature>
<dbReference type="PIRSF" id="PIRSF006324">
    <property type="entry name" value="LeuE"/>
    <property type="match status" value="1"/>
</dbReference>
<reference evidence="7 8" key="1">
    <citation type="submission" date="2024-07" db="EMBL/GenBank/DDBJ databases">
        <title>Luteimonas salilacus sp. nov., isolated from the shore soil of Salt Lake in Tibet of China.</title>
        <authorList>
            <person name="Zhang X."/>
            <person name="Li A."/>
        </authorList>
    </citation>
    <scope>NUCLEOTIDE SEQUENCE [LARGE SCALE GENOMIC DNA]</scope>
    <source>
        <strain evidence="7 8">B3-2-R+30</strain>
    </source>
</reference>
<dbReference type="EMBL" id="JBFWIC010000007">
    <property type="protein sequence ID" value="MEZ0474344.1"/>
    <property type="molecule type" value="Genomic_DNA"/>
</dbReference>
<evidence type="ECO:0000256" key="2">
    <source>
        <dbReference type="ARBA" id="ARBA00022475"/>
    </source>
</evidence>
<sequence>MTQTAHLWLFFAMVAGIVLLPGLDMAFVLASALVGGRRAGLAATAGIVAGGVCHVTMGALGIVAVLQLVPAAFNAVLLAGAAYIAWIGITLLRSRAALGHLPQARLRTQAETFRRGLVTSLLNPKAYLFMLAIFPQFLRPEYGDVAVQAVVLWAIIAFTQAAIYGGMALAGDRARAWLASRPAANAWLARTVGALLLLTALYTAFEGWRPA</sequence>
<comment type="subcellular location">
    <subcellularLocation>
        <location evidence="1">Cell membrane</location>
        <topology evidence="1">Multi-pass membrane protein</topology>
    </subcellularLocation>
</comment>
<feature type="transmembrane region" description="Helical" evidence="6">
    <location>
        <begin position="146"/>
        <end position="166"/>
    </location>
</feature>
<evidence type="ECO:0000313" key="8">
    <source>
        <dbReference type="Proteomes" id="UP001566331"/>
    </source>
</evidence>
<dbReference type="PANTHER" id="PTHR30086:SF20">
    <property type="entry name" value="ARGININE EXPORTER PROTEIN ARGO-RELATED"/>
    <property type="match status" value="1"/>
</dbReference>
<proteinExistence type="predicted"/>
<dbReference type="RefSeq" id="WP_370563504.1">
    <property type="nucleotide sequence ID" value="NZ_JBFWIB010000004.1"/>
</dbReference>
<keyword evidence="8" id="KW-1185">Reference proteome</keyword>
<dbReference type="Proteomes" id="UP001566331">
    <property type="component" value="Unassembled WGS sequence"/>
</dbReference>
<evidence type="ECO:0000256" key="5">
    <source>
        <dbReference type="ARBA" id="ARBA00023136"/>
    </source>
</evidence>
<organism evidence="7 8">
    <name type="scientific">Luteimonas salinilitoris</name>
    <dbReference type="NCBI Taxonomy" id="3237697"/>
    <lineage>
        <taxon>Bacteria</taxon>
        <taxon>Pseudomonadati</taxon>
        <taxon>Pseudomonadota</taxon>
        <taxon>Gammaproteobacteria</taxon>
        <taxon>Lysobacterales</taxon>
        <taxon>Lysobacteraceae</taxon>
        <taxon>Luteimonas</taxon>
    </lineage>
</organism>
<evidence type="ECO:0000313" key="7">
    <source>
        <dbReference type="EMBL" id="MEZ0474344.1"/>
    </source>
</evidence>
<keyword evidence="4 6" id="KW-1133">Transmembrane helix</keyword>